<dbReference type="Proteomes" id="UP000324222">
    <property type="component" value="Unassembled WGS sequence"/>
</dbReference>
<organism evidence="2 3">
    <name type="scientific">Portunus trituberculatus</name>
    <name type="common">Swimming crab</name>
    <name type="synonym">Neptunus trituberculatus</name>
    <dbReference type="NCBI Taxonomy" id="210409"/>
    <lineage>
        <taxon>Eukaryota</taxon>
        <taxon>Metazoa</taxon>
        <taxon>Ecdysozoa</taxon>
        <taxon>Arthropoda</taxon>
        <taxon>Crustacea</taxon>
        <taxon>Multicrustacea</taxon>
        <taxon>Malacostraca</taxon>
        <taxon>Eumalacostraca</taxon>
        <taxon>Eucarida</taxon>
        <taxon>Decapoda</taxon>
        <taxon>Pleocyemata</taxon>
        <taxon>Brachyura</taxon>
        <taxon>Eubrachyura</taxon>
        <taxon>Portunoidea</taxon>
        <taxon>Portunidae</taxon>
        <taxon>Portuninae</taxon>
        <taxon>Portunus</taxon>
    </lineage>
</organism>
<feature type="region of interest" description="Disordered" evidence="1">
    <location>
        <begin position="1"/>
        <end position="21"/>
    </location>
</feature>
<evidence type="ECO:0000313" key="3">
    <source>
        <dbReference type="Proteomes" id="UP000324222"/>
    </source>
</evidence>
<gene>
    <name evidence="2" type="ORF">E2C01_093820</name>
</gene>
<name>A0A5B7JUI1_PORTR</name>
<sequence length="65" mass="6868">MGYTESKSVLGLSASPSHPCPSRLALSTNQAASLLLDAQDLHSRGCNYDLIGSKFSFSTLKTGHV</sequence>
<evidence type="ECO:0000256" key="1">
    <source>
        <dbReference type="SAM" id="MobiDB-lite"/>
    </source>
</evidence>
<reference evidence="2 3" key="1">
    <citation type="submission" date="2019-05" db="EMBL/GenBank/DDBJ databases">
        <title>Another draft genome of Portunus trituberculatus and its Hox gene families provides insights of decapod evolution.</title>
        <authorList>
            <person name="Jeong J.-H."/>
            <person name="Song I."/>
            <person name="Kim S."/>
            <person name="Choi T."/>
            <person name="Kim D."/>
            <person name="Ryu S."/>
            <person name="Kim W."/>
        </authorList>
    </citation>
    <scope>NUCLEOTIDE SEQUENCE [LARGE SCALE GENOMIC DNA]</scope>
    <source>
        <tissue evidence="2">Muscle</tissue>
    </source>
</reference>
<comment type="caution">
    <text evidence="2">The sequence shown here is derived from an EMBL/GenBank/DDBJ whole genome shotgun (WGS) entry which is preliminary data.</text>
</comment>
<accession>A0A5B7JUI1</accession>
<protein>
    <submittedName>
        <fullName evidence="2">Uncharacterized protein</fullName>
    </submittedName>
</protein>
<dbReference type="AlphaFoldDB" id="A0A5B7JUI1"/>
<proteinExistence type="predicted"/>
<keyword evidence="3" id="KW-1185">Reference proteome</keyword>
<dbReference type="EMBL" id="VSRR010114149">
    <property type="protein sequence ID" value="MPC98449.1"/>
    <property type="molecule type" value="Genomic_DNA"/>
</dbReference>
<evidence type="ECO:0000313" key="2">
    <source>
        <dbReference type="EMBL" id="MPC98449.1"/>
    </source>
</evidence>